<dbReference type="InterPro" id="IPR046341">
    <property type="entry name" value="SET_dom_sf"/>
</dbReference>
<dbReference type="Gene3D" id="2.170.270.10">
    <property type="entry name" value="SET domain"/>
    <property type="match status" value="1"/>
</dbReference>
<gene>
    <name evidence="1" type="ORF">AC579_8019</name>
</gene>
<dbReference type="PANTHER" id="PTHR47332:SF4">
    <property type="entry name" value="SET DOMAIN-CONTAINING PROTEIN 5"/>
    <property type="match status" value="1"/>
</dbReference>
<dbReference type="SUPFAM" id="SSF82199">
    <property type="entry name" value="SET domain"/>
    <property type="match status" value="1"/>
</dbReference>
<name>A0A139IPX1_9PEZI</name>
<dbReference type="InterPro" id="IPR053185">
    <property type="entry name" value="SET_domain_protein"/>
</dbReference>
<keyword evidence="2" id="KW-1185">Reference proteome</keyword>
<protein>
    <submittedName>
        <fullName evidence="1">Uncharacterized protein</fullName>
    </submittedName>
</protein>
<comment type="caution">
    <text evidence="1">The sequence shown here is derived from an EMBL/GenBank/DDBJ whole genome shotgun (WGS) entry which is preliminary data.</text>
</comment>
<accession>A0A139IPX1</accession>
<reference evidence="1 2" key="1">
    <citation type="submission" date="2015-07" db="EMBL/GenBank/DDBJ databases">
        <title>Comparative genomics of the Sigatoka disease complex on banana suggests a link between parallel evolutionary changes in Pseudocercospora fijiensis and Pseudocercospora eumusae and increased virulence on the banana host.</title>
        <authorList>
            <person name="Chang T.-C."/>
            <person name="Salvucci A."/>
            <person name="Crous P.W."/>
            <person name="Stergiopoulos I."/>
        </authorList>
    </citation>
    <scope>NUCLEOTIDE SEQUENCE [LARGE SCALE GENOMIC DNA]</scope>
    <source>
        <strain evidence="1 2">CBS 116634</strain>
    </source>
</reference>
<evidence type="ECO:0000313" key="2">
    <source>
        <dbReference type="Proteomes" id="UP000073492"/>
    </source>
</evidence>
<dbReference type="Proteomes" id="UP000073492">
    <property type="component" value="Unassembled WGS sequence"/>
</dbReference>
<dbReference type="AlphaFoldDB" id="A0A139IPX1"/>
<proteinExistence type="predicted"/>
<sequence length="306" mass="35090">MQRWHRKAATQPAQSVETTTTNAKITFSASHFVLALNYFKANSSRISVIKASPGKGNGIFAWQAINAAATIFVHKVILQLPDTCITEQTIIARAFSKLSLEDQQRFFELHENHRPYISKVFRIFKANAFGDKDDSKVYDRISRLNHSCVPNGSKVNRFDSREHYCSNAHFERRRDYDILRELVQLWMYFGFRCHCPACSLEHKEQWISDTRRRLINPLFHFLHGKSAPDLSIMEALTTTMTPQQAERPEFLAMVDHHGAPLQTTPTRAQILAYNVLYAKLMEAEGLLGMDVAEAYAAAIVELRRKM</sequence>
<evidence type="ECO:0000313" key="1">
    <source>
        <dbReference type="EMBL" id="KXT16650.1"/>
    </source>
</evidence>
<dbReference type="EMBL" id="LFZO01000032">
    <property type="protein sequence ID" value="KXT16650.1"/>
    <property type="molecule type" value="Genomic_DNA"/>
</dbReference>
<dbReference type="OrthoDB" id="265717at2759"/>
<dbReference type="PANTHER" id="PTHR47332">
    <property type="entry name" value="SET DOMAIN-CONTAINING PROTEIN 5"/>
    <property type="match status" value="1"/>
</dbReference>
<dbReference type="STRING" id="113226.A0A139IPX1"/>
<organism evidence="1 2">
    <name type="scientific">Pseudocercospora musae</name>
    <dbReference type="NCBI Taxonomy" id="113226"/>
    <lineage>
        <taxon>Eukaryota</taxon>
        <taxon>Fungi</taxon>
        <taxon>Dikarya</taxon>
        <taxon>Ascomycota</taxon>
        <taxon>Pezizomycotina</taxon>
        <taxon>Dothideomycetes</taxon>
        <taxon>Dothideomycetidae</taxon>
        <taxon>Mycosphaerellales</taxon>
        <taxon>Mycosphaerellaceae</taxon>
        <taxon>Pseudocercospora</taxon>
    </lineage>
</organism>